<evidence type="ECO:0000256" key="9">
    <source>
        <dbReference type="RuleBase" id="RU361174"/>
    </source>
</evidence>
<keyword evidence="7 9" id="KW-0326">Glycosidase</keyword>
<evidence type="ECO:0000256" key="8">
    <source>
        <dbReference type="ARBA" id="ARBA00023326"/>
    </source>
</evidence>
<evidence type="ECO:0000256" key="4">
    <source>
        <dbReference type="ARBA" id="ARBA00022729"/>
    </source>
</evidence>
<evidence type="ECO:0000256" key="5">
    <source>
        <dbReference type="ARBA" id="ARBA00022801"/>
    </source>
</evidence>
<evidence type="ECO:0000313" key="12">
    <source>
        <dbReference type="EMBL" id="RPF27762.1"/>
    </source>
</evidence>
<dbReference type="PROSITE" id="PS51760">
    <property type="entry name" value="GH10_2"/>
    <property type="match status" value="1"/>
</dbReference>
<accession>A0A3N4ZQE1</accession>
<dbReference type="EMBL" id="RKRA01000001">
    <property type="protein sequence ID" value="RPF27762.1"/>
    <property type="molecule type" value="Genomic_DNA"/>
</dbReference>
<dbReference type="InterPro" id="IPR001000">
    <property type="entry name" value="GH10_dom"/>
</dbReference>
<comment type="similarity">
    <text evidence="2 9">Belongs to the glycosyl hydrolase 10 (cellulase F) family.</text>
</comment>
<evidence type="ECO:0000256" key="6">
    <source>
        <dbReference type="ARBA" id="ARBA00023277"/>
    </source>
</evidence>
<dbReference type="GO" id="GO:0031176">
    <property type="term" value="F:endo-1,4-beta-xylanase activity"/>
    <property type="evidence" value="ECO:0007669"/>
    <property type="project" value="UniProtKB-EC"/>
</dbReference>
<evidence type="ECO:0000256" key="10">
    <source>
        <dbReference type="SAM" id="MobiDB-lite"/>
    </source>
</evidence>
<keyword evidence="5 9" id="KW-0378">Hydrolase</keyword>
<dbReference type="RefSeq" id="WP_123917531.1">
    <property type="nucleotide sequence ID" value="NZ_RKRA01000001.1"/>
</dbReference>
<evidence type="ECO:0000256" key="3">
    <source>
        <dbReference type="ARBA" id="ARBA00022651"/>
    </source>
</evidence>
<dbReference type="PANTHER" id="PTHR31490">
    <property type="entry name" value="GLYCOSYL HYDROLASE"/>
    <property type="match status" value="1"/>
</dbReference>
<dbReference type="InterPro" id="IPR044846">
    <property type="entry name" value="GH10"/>
</dbReference>
<dbReference type="AlphaFoldDB" id="A0A3N4ZQE1"/>
<dbReference type="GO" id="GO:0045493">
    <property type="term" value="P:xylan catabolic process"/>
    <property type="evidence" value="ECO:0007669"/>
    <property type="project" value="UniProtKB-KW"/>
</dbReference>
<dbReference type="PRINTS" id="PR00134">
    <property type="entry name" value="GLHYDRLASE10"/>
</dbReference>
<comment type="caution">
    <text evidence="12">The sequence shown here is derived from an EMBL/GenBank/DDBJ whole genome shotgun (WGS) entry which is preliminary data.</text>
</comment>
<organism evidence="12 13">
    <name type="scientific">Georgenia muralis</name>
    <dbReference type="NCBI Taxonomy" id="154117"/>
    <lineage>
        <taxon>Bacteria</taxon>
        <taxon>Bacillati</taxon>
        <taxon>Actinomycetota</taxon>
        <taxon>Actinomycetes</taxon>
        <taxon>Micrococcales</taxon>
        <taxon>Bogoriellaceae</taxon>
        <taxon>Georgenia</taxon>
    </lineage>
</organism>
<protein>
    <recommendedName>
        <fullName evidence="9">Beta-xylanase</fullName>
        <ecNumber evidence="9">3.2.1.8</ecNumber>
    </recommendedName>
</protein>
<name>A0A3N4ZQE1_9MICO</name>
<proteinExistence type="inferred from homology"/>
<sequence length="450" mass="48538">MTGTVGGAGADPAAVAVADPGADLRHRVTSTTVTLRGADGAPLAGREVTVEQRSHALGMGNIGFDLIPLANGETTAHTAGVETFGGASLDGLEHLAELWLEVFNTATLPFYWGAFEPRRGEPDTERLRRAAQWFADRGVALKGHPLVWHTATAPWLTDLGVDEIERVQRERIRREVSGFAGLVDTWDAINEAVIMPVFDKEDNGITRLCRARGRIATVRMAFEEARAANPAATLLLNDFDMSTAYECLLEGVLEAGVGVDVLGLQSHMHQGYWGEERTLAVLDRFARYGLPIHLTESTLLSGDLMPAHVEDLNDWQVEHWPSTPAGEERQAEEIVRHYRTLASHPSVEAVTYWGLTDDGAWLGAPAGLVRADGTPKPAYEALRDLVKGAWWLPPTTTRTDDEGRVTVRGWTGDYRLTTAAGAADVRLGGPARSGRTGEPVDVSVSGSAAG</sequence>
<evidence type="ECO:0000256" key="2">
    <source>
        <dbReference type="ARBA" id="ARBA00007495"/>
    </source>
</evidence>
<keyword evidence="3 12" id="KW-0858">Xylan degradation</keyword>
<dbReference type="Proteomes" id="UP000280726">
    <property type="component" value="Unassembled WGS sequence"/>
</dbReference>
<dbReference type="OrthoDB" id="3255194at2"/>
<dbReference type="PANTHER" id="PTHR31490:SF88">
    <property type="entry name" value="BETA-XYLANASE"/>
    <property type="match status" value="1"/>
</dbReference>
<comment type="catalytic activity">
    <reaction evidence="1 9">
        <text>Endohydrolysis of (1-&gt;4)-beta-D-xylosidic linkages in xylans.</text>
        <dbReference type="EC" id="3.2.1.8"/>
    </reaction>
</comment>
<feature type="domain" description="GH10" evidence="11">
    <location>
        <begin position="86"/>
        <end position="385"/>
    </location>
</feature>
<evidence type="ECO:0000256" key="1">
    <source>
        <dbReference type="ARBA" id="ARBA00000681"/>
    </source>
</evidence>
<dbReference type="SMART" id="SM00633">
    <property type="entry name" value="Glyco_10"/>
    <property type="match status" value="1"/>
</dbReference>
<dbReference type="SUPFAM" id="SSF51445">
    <property type="entry name" value="(Trans)glycosidases"/>
    <property type="match status" value="1"/>
</dbReference>
<dbReference type="EC" id="3.2.1.8" evidence="9"/>
<dbReference type="InterPro" id="IPR017853">
    <property type="entry name" value="GH"/>
</dbReference>
<evidence type="ECO:0000259" key="11">
    <source>
        <dbReference type="PROSITE" id="PS51760"/>
    </source>
</evidence>
<keyword evidence="13" id="KW-1185">Reference proteome</keyword>
<keyword evidence="6 9" id="KW-0119">Carbohydrate metabolism</keyword>
<evidence type="ECO:0000313" key="13">
    <source>
        <dbReference type="Proteomes" id="UP000280726"/>
    </source>
</evidence>
<feature type="region of interest" description="Disordered" evidence="10">
    <location>
        <begin position="427"/>
        <end position="450"/>
    </location>
</feature>
<dbReference type="Gene3D" id="3.20.20.80">
    <property type="entry name" value="Glycosidases"/>
    <property type="match status" value="1"/>
</dbReference>
<dbReference type="Pfam" id="PF00331">
    <property type="entry name" value="Glyco_hydro_10"/>
    <property type="match status" value="1"/>
</dbReference>
<reference evidence="12 13" key="1">
    <citation type="submission" date="2018-11" db="EMBL/GenBank/DDBJ databases">
        <title>Sequencing the genomes of 1000 actinobacteria strains.</title>
        <authorList>
            <person name="Klenk H.-P."/>
        </authorList>
    </citation>
    <scope>NUCLEOTIDE SEQUENCE [LARGE SCALE GENOMIC DNA]</scope>
    <source>
        <strain evidence="12 13">DSM 14418</strain>
    </source>
</reference>
<evidence type="ECO:0000256" key="7">
    <source>
        <dbReference type="ARBA" id="ARBA00023295"/>
    </source>
</evidence>
<keyword evidence="4" id="KW-0732">Signal</keyword>
<gene>
    <name evidence="12" type="ORF">EDD32_2258</name>
</gene>
<keyword evidence="8 9" id="KW-0624">Polysaccharide degradation</keyword>